<dbReference type="EMBL" id="JAINUF010000008">
    <property type="protein sequence ID" value="KAJ8351716.1"/>
    <property type="molecule type" value="Genomic_DNA"/>
</dbReference>
<dbReference type="OrthoDB" id="416454at2759"/>
<feature type="compositionally biased region" description="Basic and acidic residues" evidence="1">
    <location>
        <begin position="225"/>
        <end position="235"/>
    </location>
</feature>
<feature type="region of interest" description="Disordered" evidence="1">
    <location>
        <begin position="225"/>
        <end position="300"/>
    </location>
</feature>
<protein>
    <submittedName>
        <fullName evidence="2">Uncharacterized protein</fullName>
    </submittedName>
</protein>
<evidence type="ECO:0000313" key="2">
    <source>
        <dbReference type="EMBL" id="KAJ8351716.1"/>
    </source>
</evidence>
<keyword evidence="3" id="KW-1185">Reference proteome</keyword>
<reference evidence="2" key="1">
    <citation type="journal article" date="2023" name="Science">
        <title>Genome structures resolve the early diversification of teleost fishes.</title>
        <authorList>
            <person name="Parey E."/>
            <person name="Louis A."/>
            <person name="Montfort J."/>
            <person name="Bouchez O."/>
            <person name="Roques C."/>
            <person name="Iampietro C."/>
            <person name="Lluch J."/>
            <person name="Castinel A."/>
            <person name="Donnadieu C."/>
            <person name="Desvignes T."/>
            <person name="Floi Bucao C."/>
            <person name="Jouanno E."/>
            <person name="Wen M."/>
            <person name="Mejri S."/>
            <person name="Dirks R."/>
            <person name="Jansen H."/>
            <person name="Henkel C."/>
            <person name="Chen W.J."/>
            <person name="Zahm M."/>
            <person name="Cabau C."/>
            <person name="Klopp C."/>
            <person name="Thompson A.W."/>
            <person name="Robinson-Rechavi M."/>
            <person name="Braasch I."/>
            <person name="Lecointre G."/>
            <person name="Bobe J."/>
            <person name="Postlethwait J.H."/>
            <person name="Berthelot C."/>
            <person name="Roest Crollius H."/>
            <person name="Guiguen Y."/>
        </authorList>
    </citation>
    <scope>NUCLEOTIDE SEQUENCE</scope>
    <source>
        <strain evidence="2">WJC10195</strain>
    </source>
</reference>
<feature type="compositionally biased region" description="Basic and acidic residues" evidence="1">
    <location>
        <begin position="13"/>
        <end position="23"/>
    </location>
</feature>
<gene>
    <name evidence="2" type="ORF">SKAU_G00231920</name>
</gene>
<evidence type="ECO:0000313" key="3">
    <source>
        <dbReference type="Proteomes" id="UP001152622"/>
    </source>
</evidence>
<feature type="region of interest" description="Disordered" evidence="1">
    <location>
        <begin position="1"/>
        <end position="72"/>
    </location>
</feature>
<organism evidence="2 3">
    <name type="scientific">Synaphobranchus kaupii</name>
    <name type="common">Kaup's arrowtooth eel</name>
    <dbReference type="NCBI Taxonomy" id="118154"/>
    <lineage>
        <taxon>Eukaryota</taxon>
        <taxon>Metazoa</taxon>
        <taxon>Chordata</taxon>
        <taxon>Craniata</taxon>
        <taxon>Vertebrata</taxon>
        <taxon>Euteleostomi</taxon>
        <taxon>Actinopterygii</taxon>
        <taxon>Neopterygii</taxon>
        <taxon>Teleostei</taxon>
        <taxon>Anguilliformes</taxon>
        <taxon>Synaphobranchidae</taxon>
        <taxon>Synaphobranchus</taxon>
    </lineage>
</organism>
<proteinExistence type="predicted"/>
<evidence type="ECO:0000256" key="1">
    <source>
        <dbReference type="SAM" id="MobiDB-lite"/>
    </source>
</evidence>
<dbReference type="AlphaFoldDB" id="A0A9Q1ITG2"/>
<dbReference type="Proteomes" id="UP001152622">
    <property type="component" value="Chromosome 8"/>
</dbReference>
<feature type="compositionally biased region" description="Basic and acidic residues" evidence="1">
    <location>
        <begin position="63"/>
        <end position="72"/>
    </location>
</feature>
<name>A0A9Q1ITG2_SYNKA</name>
<comment type="caution">
    <text evidence="2">The sequence shown here is derived from an EMBL/GenBank/DDBJ whole genome shotgun (WGS) entry which is preliminary data.</text>
</comment>
<sequence length="300" mass="34401">MRQGPSDCAGVDGESRGENHRAEGPNVAEGEQLIVEDPGGESTPPGCEHEESRPSSLPATKPDQTEKREPGRKCNIKWLKASEVAIWQKLDSDLSTVLEHSLRGKVDKKLNLFGDILYEECKARFGVLTNKQRNYSRAKGRRETEIDSMVQRRRQLRRRWRKSSEEEREGLKVLWNEVKQKLACMRRVERIRKRRKRKEKERSSFLRNPFRHARQLLEEKQSGRLEATKEVEHIRGQYSDPVEKTPLGTSGYVPRPPPPTTQFDSSPPRLSEVRAVVKKARSASAPGPNGIPYKLYKNCP</sequence>
<accession>A0A9Q1ITG2</accession>